<evidence type="ECO:0000313" key="1">
    <source>
        <dbReference type="Proteomes" id="UP000046395"/>
    </source>
</evidence>
<dbReference type="GO" id="GO:0016791">
    <property type="term" value="F:phosphatase activity"/>
    <property type="evidence" value="ECO:0007669"/>
    <property type="project" value="UniProtKB-ARBA"/>
</dbReference>
<accession>A0A5S6QNI6</accession>
<dbReference type="Proteomes" id="UP000046395">
    <property type="component" value="Unassembled WGS sequence"/>
</dbReference>
<keyword evidence="1" id="KW-1185">Reference proteome</keyword>
<dbReference type="Gene3D" id="3.40.50.1240">
    <property type="entry name" value="Phosphoglycerate mutase-like"/>
    <property type="match status" value="1"/>
</dbReference>
<evidence type="ECO:0000313" key="2">
    <source>
        <dbReference type="WBParaSite" id="TMUE_2000008753.1"/>
    </source>
</evidence>
<dbReference type="WBParaSite" id="TMUE_2000008753.1">
    <property type="protein sequence ID" value="TMUE_2000008753.1"/>
    <property type="gene ID" value="WBGene00286025"/>
</dbReference>
<proteinExistence type="predicted"/>
<dbReference type="InterPro" id="IPR029033">
    <property type="entry name" value="His_PPase_superfam"/>
</dbReference>
<dbReference type="AlphaFoldDB" id="A0A5S6QNI6"/>
<name>A0A5S6QNI6_TRIMR</name>
<protein>
    <submittedName>
        <fullName evidence="2">Uncharacterized protein</fullName>
    </submittedName>
</protein>
<sequence>MRRRLRVAANLSKRTAQQLKEAAQASLSETTLKYAGYSAHDVTIIALLVDVEHYTAQFSPRFAACVIIELRKYGEQYFIEMFYKRGHYYDPIGIDMIAQVHKQNILFEVGHPEKDSAHPNTVI</sequence>
<reference evidence="2" key="1">
    <citation type="submission" date="2019-12" db="UniProtKB">
        <authorList>
            <consortium name="WormBaseParasite"/>
        </authorList>
    </citation>
    <scope>IDENTIFICATION</scope>
</reference>
<organism evidence="1 2">
    <name type="scientific">Trichuris muris</name>
    <name type="common">Mouse whipworm</name>
    <dbReference type="NCBI Taxonomy" id="70415"/>
    <lineage>
        <taxon>Eukaryota</taxon>
        <taxon>Metazoa</taxon>
        <taxon>Ecdysozoa</taxon>
        <taxon>Nematoda</taxon>
        <taxon>Enoplea</taxon>
        <taxon>Dorylaimia</taxon>
        <taxon>Trichinellida</taxon>
        <taxon>Trichuridae</taxon>
        <taxon>Trichuris</taxon>
    </lineage>
</organism>
<dbReference type="SUPFAM" id="SSF53254">
    <property type="entry name" value="Phosphoglycerate mutase-like"/>
    <property type="match status" value="1"/>
</dbReference>